<sequence>MKFLIFGGSVFLSKAVAQTALDRGHKVRCISRGDSGAVPKGARHTIVDRSEETDPHAGTWTGLASHDWDAVIDVASTPSWVETAVTALADRVRHWTYISTVSVYADLSQPGGTPAVTPTLPPADGDLDDSSDPTAYGRNKVACEQAVQSRLGDRCLIVRPGLIIGPGDPSGRYTYWPERLSRGGRVLVPEPADASTQVIDVRDLAAWLVSSAEEGLTGVFDAVGPAQPFSEVLDETARGVSQVTVPGRERRPPVRLVWTDPETLLQLDVRPWAGPRSLPLWLPGEEYAGMRDRDVSSTLAAGLAPRPLAETAQDTLRWLAEGSNSRKSGLTWDEEQDVLSTLSADN</sequence>
<evidence type="ECO:0000313" key="2">
    <source>
        <dbReference type="EMBL" id="QDO86949.1"/>
    </source>
</evidence>
<proteinExistence type="predicted"/>
<dbReference type="InterPro" id="IPR051783">
    <property type="entry name" value="NAD(P)-dependent_oxidoreduct"/>
</dbReference>
<dbReference type="EMBL" id="CP041616">
    <property type="protein sequence ID" value="QDO86949.1"/>
    <property type="molecule type" value="Genomic_DNA"/>
</dbReference>
<protein>
    <submittedName>
        <fullName evidence="2">NAD-dependent epimerase/dehydratase family protein</fullName>
    </submittedName>
</protein>
<dbReference type="SUPFAM" id="SSF51735">
    <property type="entry name" value="NAD(P)-binding Rossmann-fold domains"/>
    <property type="match status" value="1"/>
</dbReference>
<keyword evidence="3" id="KW-1185">Reference proteome</keyword>
<dbReference type="GO" id="GO:0004029">
    <property type="term" value="F:aldehyde dehydrogenase (NAD+) activity"/>
    <property type="evidence" value="ECO:0007669"/>
    <property type="project" value="TreeGrafter"/>
</dbReference>
<reference evidence="2 3" key="1">
    <citation type="submission" date="2019-07" db="EMBL/GenBank/DDBJ databases">
        <title>complete genome sequencing of Ornithinimicrobium sp. H23M54.</title>
        <authorList>
            <person name="Bae J.-W."/>
            <person name="Lee S.-Y."/>
        </authorList>
    </citation>
    <scope>NUCLEOTIDE SEQUENCE [LARGE SCALE GENOMIC DNA]</scope>
    <source>
        <strain evidence="2 3">H23M54</strain>
    </source>
</reference>
<dbReference type="PANTHER" id="PTHR48079">
    <property type="entry name" value="PROTEIN YEEZ"/>
    <property type="match status" value="1"/>
</dbReference>
<dbReference type="Gene3D" id="3.40.50.720">
    <property type="entry name" value="NAD(P)-binding Rossmann-like Domain"/>
    <property type="match status" value="1"/>
</dbReference>
<dbReference type="KEGG" id="orz:FNH13_00320"/>
<dbReference type="PANTHER" id="PTHR48079:SF6">
    <property type="entry name" value="NAD(P)-BINDING DOMAIN-CONTAINING PROTEIN-RELATED"/>
    <property type="match status" value="1"/>
</dbReference>
<feature type="domain" description="NAD-dependent epimerase/dehydratase" evidence="1">
    <location>
        <begin position="4"/>
        <end position="214"/>
    </location>
</feature>
<evidence type="ECO:0000313" key="3">
    <source>
        <dbReference type="Proteomes" id="UP000315395"/>
    </source>
</evidence>
<evidence type="ECO:0000259" key="1">
    <source>
        <dbReference type="Pfam" id="PF01370"/>
    </source>
</evidence>
<gene>
    <name evidence="2" type="ORF">FNH13_00320</name>
</gene>
<dbReference type="InterPro" id="IPR001509">
    <property type="entry name" value="Epimerase_deHydtase"/>
</dbReference>
<dbReference type="Proteomes" id="UP000315395">
    <property type="component" value="Chromosome"/>
</dbReference>
<organism evidence="2 3">
    <name type="scientific">Ornithinimicrobium ciconiae</name>
    <dbReference type="NCBI Taxonomy" id="2594265"/>
    <lineage>
        <taxon>Bacteria</taxon>
        <taxon>Bacillati</taxon>
        <taxon>Actinomycetota</taxon>
        <taxon>Actinomycetes</taxon>
        <taxon>Micrococcales</taxon>
        <taxon>Ornithinimicrobiaceae</taxon>
        <taxon>Ornithinimicrobium</taxon>
    </lineage>
</organism>
<dbReference type="OrthoDB" id="7941246at2"/>
<dbReference type="GO" id="GO:0005737">
    <property type="term" value="C:cytoplasm"/>
    <property type="evidence" value="ECO:0007669"/>
    <property type="project" value="TreeGrafter"/>
</dbReference>
<accession>A0A516G601</accession>
<dbReference type="InterPro" id="IPR036291">
    <property type="entry name" value="NAD(P)-bd_dom_sf"/>
</dbReference>
<name>A0A516G601_9MICO</name>
<dbReference type="AlphaFoldDB" id="A0A516G601"/>
<dbReference type="RefSeq" id="WP_143781612.1">
    <property type="nucleotide sequence ID" value="NZ_CP041616.1"/>
</dbReference>
<dbReference type="Pfam" id="PF01370">
    <property type="entry name" value="Epimerase"/>
    <property type="match status" value="1"/>
</dbReference>